<evidence type="ECO:0000313" key="2">
    <source>
        <dbReference type="Proteomes" id="UP000095472"/>
    </source>
</evidence>
<proteinExistence type="predicted"/>
<organism evidence="1 2">
    <name type="scientific">Desertifilum tharense IPPAS B-1220</name>
    <dbReference type="NCBI Taxonomy" id="1781255"/>
    <lineage>
        <taxon>Bacteria</taxon>
        <taxon>Bacillati</taxon>
        <taxon>Cyanobacteriota</taxon>
        <taxon>Cyanophyceae</taxon>
        <taxon>Desertifilales</taxon>
        <taxon>Desertifilaceae</taxon>
        <taxon>Desertifilum</taxon>
    </lineage>
</organism>
<dbReference type="EMBL" id="CP182909">
    <property type="protein sequence ID" value="XPM67445.1"/>
    <property type="molecule type" value="Genomic_DNA"/>
</dbReference>
<dbReference type="Proteomes" id="UP000095472">
    <property type="component" value="Chromosome"/>
</dbReference>
<name>A0ACD5H2D5_9CYAN</name>
<accession>A0ACD5H2D5</accession>
<evidence type="ECO:0000313" key="1">
    <source>
        <dbReference type="EMBL" id="XPM67445.1"/>
    </source>
</evidence>
<reference evidence="1 2" key="1">
    <citation type="journal article" date="2016" name="Genome Announc.">
        <title>Draft Genome Sequence of the Thermotolerant Cyanobacterium Desertifilum sp. IPPAS B-1220.</title>
        <authorList>
            <person name="Mironov K.S."/>
            <person name="Sinetova M.A."/>
            <person name="Bolatkhan K."/>
            <person name="Zayadan B.K."/>
            <person name="Ustinova V.V."/>
            <person name="Kupriyanova E.V."/>
            <person name="Skrypnik A.N."/>
            <person name="Gogoleva N.E."/>
            <person name="Gogolev Y.V."/>
            <person name="Los D.A."/>
        </authorList>
    </citation>
    <scope>NUCLEOTIDE SEQUENCE [LARGE SCALE GENOMIC DNA]</scope>
    <source>
        <strain evidence="1 2">IPPAS B-1220</strain>
    </source>
</reference>
<gene>
    <name evidence="1" type="ORF">BH720_007215</name>
</gene>
<protein>
    <submittedName>
        <fullName evidence="1">Uncharacterized protein</fullName>
    </submittedName>
</protein>
<sequence length="88" mass="9905">MRSRNSWRSWGVRVPSGALQRSRICSKAISGWDTSPSIKTCTSRLWRWETKSAIAIFVMVGMGEEGNWELGVRGWGEEGWGEEGVNTD</sequence>
<keyword evidence="2" id="KW-1185">Reference proteome</keyword>